<dbReference type="Pfam" id="PF17820">
    <property type="entry name" value="PDZ_6"/>
    <property type="match status" value="1"/>
</dbReference>
<evidence type="ECO:0000313" key="4">
    <source>
        <dbReference type="Proteomes" id="UP000001231"/>
    </source>
</evidence>
<dbReference type="STRING" id="523791.Kkor_2520"/>
<name>C7R9R0_KANKD</name>
<dbReference type="EMBL" id="CP001707">
    <property type="protein sequence ID" value="ACV27929.1"/>
    <property type="molecule type" value="Genomic_DNA"/>
</dbReference>
<feature type="chain" id="PRO_5002983552" evidence="1">
    <location>
        <begin position="19"/>
        <end position="115"/>
    </location>
</feature>
<keyword evidence="4" id="KW-1185">Reference proteome</keyword>
<dbReference type="SMART" id="SM00228">
    <property type="entry name" value="PDZ"/>
    <property type="match status" value="1"/>
</dbReference>
<feature type="domain" description="PDZ" evidence="2">
    <location>
        <begin position="20"/>
        <end position="91"/>
    </location>
</feature>
<sequence length="115" mass="12274">MKTIIAALILCFACTGYAGEKGSIGFSGDVAVDGFFNPEIASFKVKEVYADSPAEKAGLMAGDEVLAIEDCEIPGCDTDDAQELMERAPGEELRLKVKTKEGEEKDIVIKVGEPK</sequence>
<proteinExistence type="predicted"/>
<feature type="signal peptide" evidence="1">
    <location>
        <begin position="1"/>
        <end position="18"/>
    </location>
</feature>
<protein>
    <submittedName>
        <fullName evidence="3">PDZ/DHR/GLGF domain protein</fullName>
    </submittedName>
</protein>
<dbReference type="InterPro" id="IPR041489">
    <property type="entry name" value="PDZ_6"/>
</dbReference>
<dbReference type="SUPFAM" id="SSF50156">
    <property type="entry name" value="PDZ domain-like"/>
    <property type="match status" value="1"/>
</dbReference>
<accession>C7R9R0</accession>
<dbReference type="Proteomes" id="UP000001231">
    <property type="component" value="Chromosome"/>
</dbReference>
<dbReference type="PROSITE" id="PS50106">
    <property type="entry name" value="PDZ"/>
    <property type="match status" value="1"/>
</dbReference>
<dbReference type="RefSeq" id="WP_015781534.1">
    <property type="nucleotide sequence ID" value="NC_013166.1"/>
</dbReference>
<reference evidence="3 4" key="1">
    <citation type="journal article" date="2009" name="Stand. Genomic Sci.">
        <title>Complete genome sequence of Kangiella koreensis type strain (SW-125).</title>
        <authorList>
            <person name="Han C."/>
            <person name="Sikorski J."/>
            <person name="Lapidus A."/>
            <person name="Nolan M."/>
            <person name="Glavina Del Rio T."/>
            <person name="Tice H."/>
            <person name="Cheng J.F."/>
            <person name="Lucas S."/>
            <person name="Chen F."/>
            <person name="Copeland A."/>
            <person name="Ivanova N."/>
            <person name="Mavromatis K."/>
            <person name="Ovchinnikova G."/>
            <person name="Pati A."/>
            <person name="Bruce D."/>
            <person name="Goodwin L."/>
            <person name="Pitluck S."/>
            <person name="Chen A."/>
            <person name="Palaniappan K."/>
            <person name="Land M."/>
            <person name="Hauser L."/>
            <person name="Chang Y.J."/>
            <person name="Jeffries C.D."/>
            <person name="Chain P."/>
            <person name="Saunders E."/>
            <person name="Brettin T."/>
            <person name="Goker M."/>
            <person name="Tindall B.J."/>
            <person name="Bristow J."/>
            <person name="Eisen J.A."/>
            <person name="Markowitz V."/>
            <person name="Hugenholtz P."/>
            <person name="Kyrpides N.C."/>
            <person name="Klenk H.P."/>
            <person name="Detter J.C."/>
        </authorList>
    </citation>
    <scope>NUCLEOTIDE SEQUENCE [LARGE SCALE GENOMIC DNA]</scope>
    <source>
        <strain evidence="4">DSM 16069 / KCTC 12182 / SW-125</strain>
    </source>
</reference>
<dbReference type="OrthoDB" id="6296266at2"/>
<dbReference type="KEGG" id="kko:Kkor_2520"/>
<dbReference type="InterPro" id="IPR001478">
    <property type="entry name" value="PDZ"/>
</dbReference>
<dbReference type="Gene3D" id="2.30.42.10">
    <property type="match status" value="1"/>
</dbReference>
<evidence type="ECO:0000256" key="1">
    <source>
        <dbReference type="SAM" id="SignalP"/>
    </source>
</evidence>
<dbReference type="InterPro" id="IPR036034">
    <property type="entry name" value="PDZ_sf"/>
</dbReference>
<organism evidence="3 4">
    <name type="scientific">Kangiella koreensis (strain DSM 16069 / JCM 12317 / KCTC 12182 / SW-125)</name>
    <dbReference type="NCBI Taxonomy" id="523791"/>
    <lineage>
        <taxon>Bacteria</taxon>
        <taxon>Pseudomonadati</taxon>
        <taxon>Pseudomonadota</taxon>
        <taxon>Gammaproteobacteria</taxon>
        <taxon>Kangiellales</taxon>
        <taxon>Kangiellaceae</taxon>
        <taxon>Kangiella</taxon>
    </lineage>
</organism>
<dbReference type="HOGENOM" id="CLU_2105698_0_0_6"/>
<dbReference type="eggNOG" id="COG0750">
    <property type="taxonomic scope" value="Bacteria"/>
</dbReference>
<evidence type="ECO:0000313" key="3">
    <source>
        <dbReference type="EMBL" id="ACV27929.1"/>
    </source>
</evidence>
<gene>
    <name evidence="3" type="ordered locus">Kkor_2520</name>
</gene>
<evidence type="ECO:0000259" key="2">
    <source>
        <dbReference type="PROSITE" id="PS50106"/>
    </source>
</evidence>
<keyword evidence="1" id="KW-0732">Signal</keyword>
<dbReference type="InParanoid" id="C7R9R0"/>
<dbReference type="AlphaFoldDB" id="C7R9R0"/>